<reference evidence="2 3" key="1">
    <citation type="submission" date="2024-10" db="EMBL/GenBank/DDBJ databases">
        <title>The Natural Products Discovery Center: Release of the First 8490 Sequenced Strains for Exploring Actinobacteria Biosynthetic Diversity.</title>
        <authorList>
            <person name="Kalkreuter E."/>
            <person name="Kautsar S.A."/>
            <person name="Yang D."/>
            <person name="Bader C.D."/>
            <person name="Teijaro C.N."/>
            <person name="Fluegel L."/>
            <person name="Davis C.M."/>
            <person name="Simpson J.R."/>
            <person name="Lauterbach L."/>
            <person name="Steele A.D."/>
            <person name="Gui C."/>
            <person name="Meng S."/>
            <person name="Li G."/>
            <person name="Viehrig K."/>
            <person name="Ye F."/>
            <person name="Su P."/>
            <person name="Kiefer A.F."/>
            <person name="Nichols A."/>
            <person name="Cepeda A.J."/>
            <person name="Yan W."/>
            <person name="Fan B."/>
            <person name="Jiang Y."/>
            <person name="Adhikari A."/>
            <person name="Zheng C.-J."/>
            <person name="Schuster L."/>
            <person name="Cowan T.M."/>
            <person name="Smanski M.J."/>
            <person name="Chevrette M.G."/>
            <person name="De Carvalho L.P.S."/>
            <person name="Shen B."/>
        </authorList>
    </citation>
    <scope>NUCLEOTIDE SEQUENCE [LARGE SCALE GENOMIC DNA]</scope>
    <source>
        <strain evidence="2 3">NPDC048229</strain>
    </source>
</reference>
<feature type="chain" id="PRO_5045969993" description="Lipoprotein" evidence="1">
    <location>
        <begin position="24"/>
        <end position="389"/>
    </location>
</feature>
<dbReference type="RefSeq" id="WP_392883082.1">
    <property type="nucleotide sequence ID" value="NZ_JBICZW010000011.1"/>
</dbReference>
<gene>
    <name evidence="2" type="ORF">ACGFYS_19445</name>
</gene>
<evidence type="ECO:0000313" key="3">
    <source>
        <dbReference type="Proteomes" id="UP001604282"/>
    </source>
</evidence>
<keyword evidence="1" id="KW-0732">Signal</keyword>
<dbReference type="Proteomes" id="UP001604282">
    <property type="component" value="Unassembled WGS sequence"/>
</dbReference>
<dbReference type="EMBL" id="JBICZW010000011">
    <property type="protein sequence ID" value="MFG3191104.1"/>
    <property type="molecule type" value="Genomic_DNA"/>
</dbReference>
<sequence length="389" mass="40624">MPKRIVRSAAVLATVSLPLSACSAGGQGAAPPSPSAAAAHPVFGQKTERQVFLAVRETQKAPTARFAQKLTFTGKKGSIVRTTTGGLDFAGDRGHAEVSWDLPARTSGKARTAVLGVTPAREDGETAGTYLVDRQRIRYRAASSPYWIDYAPADTSGGSGGLTDNDPLEFMRGSESPVGGTLLEALTAGKATSYRQTPAGGRAYRAELSDSALSVLFPHDLHPHVVLSGPSASRRPPVPLTVEVDARGRITRAGITVEDAFRKDGGLADFTTLTLDLSLSGYGSGAPSPAAAGRVLKAADSVRDIGEVRKGGCVDFATGQLSSRQVVTVPCSGSHDARVLGQHRIAPGADDDATRVRSRAVCGPDAWAWWARPKDGTGSEVRTTCYDVS</sequence>
<evidence type="ECO:0008006" key="4">
    <source>
        <dbReference type="Google" id="ProtNLM"/>
    </source>
</evidence>
<evidence type="ECO:0000313" key="2">
    <source>
        <dbReference type="EMBL" id="MFG3191104.1"/>
    </source>
</evidence>
<comment type="caution">
    <text evidence="2">The sequence shown here is derived from an EMBL/GenBank/DDBJ whole genome shotgun (WGS) entry which is preliminary data.</text>
</comment>
<feature type="signal peptide" evidence="1">
    <location>
        <begin position="1"/>
        <end position="23"/>
    </location>
</feature>
<keyword evidence="3" id="KW-1185">Reference proteome</keyword>
<evidence type="ECO:0000256" key="1">
    <source>
        <dbReference type="SAM" id="SignalP"/>
    </source>
</evidence>
<accession>A0ABW7BUB5</accession>
<protein>
    <recommendedName>
        <fullName evidence="4">Lipoprotein</fullName>
    </recommendedName>
</protein>
<organism evidence="2 3">
    <name type="scientific">Streptomyces omiyaensis</name>
    <dbReference type="NCBI Taxonomy" id="68247"/>
    <lineage>
        <taxon>Bacteria</taxon>
        <taxon>Bacillati</taxon>
        <taxon>Actinomycetota</taxon>
        <taxon>Actinomycetes</taxon>
        <taxon>Kitasatosporales</taxon>
        <taxon>Streptomycetaceae</taxon>
        <taxon>Streptomyces</taxon>
    </lineage>
</organism>
<name>A0ABW7BUB5_9ACTN</name>
<proteinExistence type="predicted"/>